<keyword evidence="3" id="KW-1185">Reference proteome</keyword>
<organism evidence="2 3">
    <name type="scientific">Eruca vesicaria subsp. sativa</name>
    <name type="common">Garden rocket</name>
    <name type="synonym">Eruca sativa</name>
    <dbReference type="NCBI Taxonomy" id="29727"/>
    <lineage>
        <taxon>Eukaryota</taxon>
        <taxon>Viridiplantae</taxon>
        <taxon>Streptophyta</taxon>
        <taxon>Embryophyta</taxon>
        <taxon>Tracheophyta</taxon>
        <taxon>Spermatophyta</taxon>
        <taxon>Magnoliopsida</taxon>
        <taxon>eudicotyledons</taxon>
        <taxon>Gunneridae</taxon>
        <taxon>Pentapetalae</taxon>
        <taxon>rosids</taxon>
        <taxon>malvids</taxon>
        <taxon>Brassicales</taxon>
        <taxon>Brassicaceae</taxon>
        <taxon>Brassiceae</taxon>
        <taxon>Eruca</taxon>
    </lineage>
</organism>
<evidence type="ECO:0000256" key="1">
    <source>
        <dbReference type="SAM" id="Phobius"/>
    </source>
</evidence>
<comment type="caution">
    <text evidence="2">The sequence shown here is derived from an EMBL/GenBank/DDBJ whole genome shotgun (WGS) entry which is preliminary data.</text>
</comment>
<proteinExistence type="predicted"/>
<keyword evidence="1" id="KW-0472">Membrane</keyword>
<reference evidence="2 3" key="1">
    <citation type="submission" date="2022-03" db="EMBL/GenBank/DDBJ databases">
        <authorList>
            <person name="Macdonald S."/>
            <person name="Ahmed S."/>
            <person name="Newling K."/>
        </authorList>
    </citation>
    <scope>NUCLEOTIDE SEQUENCE [LARGE SCALE GENOMIC DNA]</scope>
</reference>
<dbReference type="Proteomes" id="UP001642260">
    <property type="component" value="Unassembled WGS sequence"/>
</dbReference>
<keyword evidence="1" id="KW-0812">Transmembrane</keyword>
<name>A0ABC8K578_ERUVS</name>
<gene>
    <name evidence="2" type="ORF">ERUC_LOCUS19722</name>
</gene>
<dbReference type="EMBL" id="CAKOAT010186266">
    <property type="protein sequence ID" value="CAH8353967.1"/>
    <property type="molecule type" value="Genomic_DNA"/>
</dbReference>
<feature type="transmembrane region" description="Helical" evidence="1">
    <location>
        <begin position="12"/>
        <end position="33"/>
    </location>
</feature>
<keyword evidence="1" id="KW-1133">Transmembrane helix</keyword>
<dbReference type="AlphaFoldDB" id="A0ABC8K578"/>
<evidence type="ECO:0000313" key="2">
    <source>
        <dbReference type="EMBL" id="CAH8353967.1"/>
    </source>
</evidence>
<accession>A0ABC8K578</accession>
<sequence length="117" mass="13369">MPSKKHATLLHHGVGSPIFTGVMALVMGVFTMIRVTKNVPRKLTESTLYSSPMYCDDASMNKSAMQSEKMMVPAISREYFMAIMKRMAELEQEVKAFFGILNESYKMEDRILSYWIS</sequence>
<protein>
    <submittedName>
        <fullName evidence="2">Uncharacterized protein</fullName>
    </submittedName>
</protein>
<evidence type="ECO:0000313" key="3">
    <source>
        <dbReference type="Proteomes" id="UP001642260"/>
    </source>
</evidence>